<feature type="domain" description="Serine aminopeptidase S33" evidence="1">
    <location>
        <begin position="28"/>
        <end position="139"/>
    </location>
</feature>
<evidence type="ECO:0000259" key="1">
    <source>
        <dbReference type="Pfam" id="PF12146"/>
    </source>
</evidence>
<dbReference type="AlphaFoldDB" id="A0A066Z0N7"/>
<sequence>MASGAESVRIPVSGAEALAAAVTAPDGEPAAVLVLWPALGVPAGYYAPFCAELAARGVAVVAVDLRGQGESGPRPSRRSTHGYHVLASRDFPAVTAAVRERFGTGVPLFLLGHSIGGQAAVLAAAREPKAVDGLVLVASGSVDFRGFPGVGRWRVLASSQALALIATLWGYWPGHRLGFGGRQPARLMRDWARLGRTGRFAPAGADLDYEQALAALELPVLAVSLPGDRLAPPGAVDRLVAKLPAASVDRHHHTPADGESADHVRWARSGGGIAELIAGWLPGR</sequence>
<dbReference type="PANTHER" id="PTHR43194">
    <property type="entry name" value="HYDROLASE ALPHA/BETA FOLD FAMILY"/>
    <property type="match status" value="1"/>
</dbReference>
<dbReference type="HOGENOM" id="CLU_058232_1_0_11"/>
<dbReference type="PIRSF" id="PIRSF037442">
    <property type="entry name" value="UCP037442_abhydr"/>
    <property type="match status" value="1"/>
</dbReference>
<dbReference type="RefSeq" id="WP_063750119.1">
    <property type="nucleotide sequence ID" value="NZ_KK853997.1"/>
</dbReference>
<evidence type="ECO:0000313" key="3">
    <source>
        <dbReference type="Proteomes" id="UP000027178"/>
    </source>
</evidence>
<evidence type="ECO:0000313" key="2">
    <source>
        <dbReference type="EMBL" id="KDN87062.1"/>
    </source>
</evidence>
<dbReference type="Pfam" id="PF12146">
    <property type="entry name" value="Hydrolase_4"/>
    <property type="match status" value="1"/>
</dbReference>
<dbReference type="InterPro" id="IPR017208">
    <property type="entry name" value="UCP037442_abhydr"/>
</dbReference>
<dbReference type="InterPro" id="IPR022742">
    <property type="entry name" value="Hydrolase_4"/>
</dbReference>
<accession>A0A066Z0N7</accession>
<dbReference type="Gene3D" id="3.40.50.1820">
    <property type="entry name" value="alpha/beta hydrolase"/>
    <property type="match status" value="1"/>
</dbReference>
<dbReference type="InterPro" id="IPR000073">
    <property type="entry name" value="AB_hydrolase_1"/>
</dbReference>
<organism evidence="2 3">
    <name type="scientific">Kitasatospora cheerisanensis KCTC 2395</name>
    <dbReference type="NCBI Taxonomy" id="1348663"/>
    <lineage>
        <taxon>Bacteria</taxon>
        <taxon>Bacillati</taxon>
        <taxon>Actinomycetota</taxon>
        <taxon>Actinomycetes</taxon>
        <taxon>Kitasatosporales</taxon>
        <taxon>Streptomycetaceae</taxon>
        <taxon>Kitasatospora</taxon>
    </lineage>
</organism>
<name>A0A066Z0N7_9ACTN</name>
<gene>
    <name evidence="2" type="ORF">KCH_11470</name>
</gene>
<dbReference type="InterPro" id="IPR029058">
    <property type="entry name" value="AB_hydrolase_fold"/>
</dbReference>
<dbReference type="InterPro" id="IPR050228">
    <property type="entry name" value="Carboxylesterase_BioH"/>
</dbReference>
<dbReference type="eggNOG" id="COG4757">
    <property type="taxonomic scope" value="Bacteria"/>
</dbReference>
<comment type="caution">
    <text evidence="2">The sequence shown here is derived from an EMBL/GenBank/DDBJ whole genome shotgun (WGS) entry which is preliminary data.</text>
</comment>
<dbReference type="PRINTS" id="PR00111">
    <property type="entry name" value="ABHYDROLASE"/>
</dbReference>
<reference evidence="2 3" key="1">
    <citation type="submission" date="2014-05" db="EMBL/GenBank/DDBJ databases">
        <title>Draft Genome Sequence of Kitasatospora cheerisanensis KCTC 2395.</title>
        <authorList>
            <person name="Nam D.H."/>
        </authorList>
    </citation>
    <scope>NUCLEOTIDE SEQUENCE [LARGE SCALE GENOMIC DNA]</scope>
    <source>
        <strain evidence="2 3">KCTC 2395</strain>
    </source>
</reference>
<proteinExistence type="predicted"/>
<dbReference type="SUPFAM" id="SSF53474">
    <property type="entry name" value="alpha/beta-Hydrolases"/>
    <property type="match status" value="1"/>
</dbReference>
<protein>
    <recommendedName>
        <fullName evidence="1">Serine aminopeptidase S33 domain-containing protein</fullName>
    </recommendedName>
</protein>
<dbReference type="EMBL" id="JNBY01000050">
    <property type="protein sequence ID" value="KDN87062.1"/>
    <property type="molecule type" value="Genomic_DNA"/>
</dbReference>
<keyword evidence="3" id="KW-1185">Reference proteome</keyword>
<dbReference type="GO" id="GO:0003824">
    <property type="term" value="F:catalytic activity"/>
    <property type="evidence" value="ECO:0007669"/>
    <property type="project" value="UniProtKB-ARBA"/>
</dbReference>
<dbReference type="PANTHER" id="PTHR43194:SF2">
    <property type="entry name" value="PEROXISOMAL MEMBRANE PROTEIN LPX1"/>
    <property type="match status" value="1"/>
</dbReference>
<dbReference type="PATRIC" id="fig|1348663.4.peg.1096"/>
<dbReference type="OrthoDB" id="4536625at2"/>
<dbReference type="Proteomes" id="UP000027178">
    <property type="component" value="Unassembled WGS sequence"/>
</dbReference>